<evidence type="ECO:0000259" key="2">
    <source>
        <dbReference type="PROSITE" id="PS50994"/>
    </source>
</evidence>
<dbReference type="InterPro" id="IPR036397">
    <property type="entry name" value="RNaseH_sf"/>
</dbReference>
<dbReference type="PANTHER" id="PTHR37984:SF5">
    <property type="entry name" value="PROTEIN NYNRIN-LIKE"/>
    <property type="match status" value="1"/>
</dbReference>
<dbReference type="Gene3D" id="3.30.420.10">
    <property type="entry name" value="Ribonuclease H-like superfamily/Ribonuclease H"/>
    <property type="match status" value="1"/>
</dbReference>
<dbReference type="AlphaFoldDB" id="A0ABD0SDZ7"/>
<accession>A0ABD0SDZ7</accession>
<dbReference type="PANTHER" id="PTHR37984">
    <property type="entry name" value="PROTEIN CBG26694"/>
    <property type="match status" value="1"/>
</dbReference>
<dbReference type="GO" id="GO:0003964">
    <property type="term" value="F:RNA-directed DNA polymerase activity"/>
    <property type="evidence" value="ECO:0007669"/>
    <property type="project" value="UniProtKB-EC"/>
</dbReference>
<dbReference type="EMBL" id="JBEDNZ010000023">
    <property type="protein sequence ID" value="KAL0811971.1"/>
    <property type="molecule type" value="Genomic_DNA"/>
</dbReference>
<dbReference type="PROSITE" id="PS50994">
    <property type="entry name" value="INTEGRASE"/>
    <property type="match status" value="1"/>
</dbReference>
<dbReference type="InterPro" id="IPR001584">
    <property type="entry name" value="Integrase_cat-core"/>
</dbReference>
<dbReference type="Gene3D" id="1.10.340.70">
    <property type="match status" value="1"/>
</dbReference>
<name>A0ABD0SDZ7_LOXSC</name>
<dbReference type="Pfam" id="PF17921">
    <property type="entry name" value="Integrase_H2C2"/>
    <property type="match status" value="1"/>
</dbReference>
<dbReference type="EC" id="2.7.7.49" evidence="1"/>
<evidence type="ECO:0000313" key="4">
    <source>
        <dbReference type="Proteomes" id="UP001549921"/>
    </source>
</evidence>
<dbReference type="InterPro" id="IPR041588">
    <property type="entry name" value="Integrase_H2C2"/>
</dbReference>
<comment type="caution">
    <text evidence="3">The sequence shown here is derived from an EMBL/GenBank/DDBJ whole genome shotgun (WGS) entry which is preliminary data.</text>
</comment>
<evidence type="ECO:0000256" key="1">
    <source>
        <dbReference type="ARBA" id="ARBA00012493"/>
    </source>
</evidence>
<dbReference type="Pfam" id="PF00665">
    <property type="entry name" value="rve"/>
    <property type="match status" value="1"/>
</dbReference>
<reference evidence="3 4" key="1">
    <citation type="submission" date="2024-06" db="EMBL/GenBank/DDBJ databases">
        <title>A chromosome-level genome assembly of beet webworm, Loxostege sticticalis.</title>
        <authorList>
            <person name="Zhang Y."/>
        </authorList>
    </citation>
    <scope>NUCLEOTIDE SEQUENCE [LARGE SCALE GENOMIC DNA]</scope>
    <source>
        <strain evidence="3">AQ028</strain>
        <tissue evidence="3">Male pupae</tissue>
    </source>
</reference>
<dbReference type="SUPFAM" id="SSF53098">
    <property type="entry name" value="Ribonuclease H-like"/>
    <property type="match status" value="1"/>
</dbReference>
<dbReference type="InterPro" id="IPR050951">
    <property type="entry name" value="Retrovirus_Pol_polyprotein"/>
</dbReference>
<dbReference type="InterPro" id="IPR012337">
    <property type="entry name" value="RNaseH-like_sf"/>
</dbReference>
<dbReference type="Proteomes" id="UP001549921">
    <property type="component" value="Unassembled WGS sequence"/>
</dbReference>
<organism evidence="3 4">
    <name type="scientific">Loxostege sticticalis</name>
    <name type="common">Beet webworm moth</name>
    <dbReference type="NCBI Taxonomy" id="481309"/>
    <lineage>
        <taxon>Eukaryota</taxon>
        <taxon>Metazoa</taxon>
        <taxon>Ecdysozoa</taxon>
        <taxon>Arthropoda</taxon>
        <taxon>Hexapoda</taxon>
        <taxon>Insecta</taxon>
        <taxon>Pterygota</taxon>
        <taxon>Neoptera</taxon>
        <taxon>Endopterygota</taxon>
        <taxon>Lepidoptera</taxon>
        <taxon>Glossata</taxon>
        <taxon>Ditrysia</taxon>
        <taxon>Pyraloidea</taxon>
        <taxon>Crambidae</taxon>
        <taxon>Pyraustinae</taxon>
        <taxon>Loxostege</taxon>
    </lineage>
</organism>
<gene>
    <name evidence="3" type="ORF">ABMA28_009369</name>
</gene>
<protein>
    <recommendedName>
        <fullName evidence="1">RNA-directed DNA polymerase</fullName>
        <ecNumber evidence="1">2.7.7.49</ecNumber>
    </recommendedName>
</protein>
<proteinExistence type="predicted"/>
<sequence length="269" mass="31179">MELYARIKKAQEEDDGLKIVKEILKEKKYEDYFLENAVLYKGVEKKLVIPKTMDMEIVKKTHEIGHFGKKKIKDIIEQEYYITKLEEKIDRVISTCVPCLLASRKAGKKEGLLNPIEKGELPLDILHCDHLGPLDATKKLYNYIHTVIDGYTKFVWIYPVKTVTEKETVEKLKLHQKDYGNPRRIITDRGTAFTGNEFEGYCQDEGIEHVTIATGVPRGNGQAEKMNRIIISILTKMCIEEPGHWYKYVSKVQREINSTYLLRLKDCLP</sequence>
<evidence type="ECO:0000313" key="3">
    <source>
        <dbReference type="EMBL" id="KAL0811971.1"/>
    </source>
</evidence>
<feature type="domain" description="Integrase catalytic" evidence="2">
    <location>
        <begin position="118"/>
        <end position="269"/>
    </location>
</feature>